<keyword evidence="7 9" id="KW-0472">Membrane</keyword>
<feature type="transmembrane region" description="Helical" evidence="9">
    <location>
        <begin position="61"/>
        <end position="79"/>
    </location>
</feature>
<dbReference type="CDD" id="cd06582">
    <property type="entry name" value="TM_PBP1_LivH_like"/>
    <property type="match status" value="1"/>
</dbReference>
<keyword evidence="4 9" id="KW-0812">Transmembrane</keyword>
<name>A0A7X2Z9P9_9BACL</name>
<evidence type="ECO:0000256" key="6">
    <source>
        <dbReference type="ARBA" id="ARBA00022989"/>
    </source>
</evidence>
<keyword evidence="6 9" id="KW-1133">Transmembrane helix</keyword>
<dbReference type="AlphaFoldDB" id="A0A7X2Z9P9"/>
<organism evidence="10 11">
    <name type="scientific">Paenibacillus validus</name>
    <dbReference type="NCBI Taxonomy" id="44253"/>
    <lineage>
        <taxon>Bacteria</taxon>
        <taxon>Bacillati</taxon>
        <taxon>Bacillota</taxon>
        <taxon>Bacilli</taxon>
        <taxon>Bacillales</taxon>
        <taxon>Paenibacillaceae</taxon>
        <taxon>Paenibacillus</taxon>
    </lineage>
</organism>
<dbReference type="Pfam" id="PF02653">
    <property type="entry name" value="BPD_transp_2"/>
    <property type="match status" value="1"/>
</dbReference>
<feature type="transmembrane region" description="Helical" evidence="9">
    <location>
        <begin position="134"/>
        <end position="158"/>
    </location>
</feature>
<proteinExistence type="inferred from homology"/>
<feature type="transmembrane region" description="Helical" evidence="9">
    <location>
        <begin position="221"/>
        <end position="249"/>
    </location>
</feature>
<evidence type="ECO:0000256" key="3">
    <source>
        <dbReference type="ARBA" id="ARBA00022475"/>
    </source>
</evidence>
<dbReference type="InterPro" id="IPR052157">
    <property type="entry name" value="BCAA_transport_permease"/>
</dbReference>
<comment type="caution">
    <text evidence="10">The sequence shown here is derived from an EMBL/GenBank/DDBJ whole genome shotgun (WGS) entry which is preliminary data.</text>
</comment>
<comment type="similarity">
    <text evidence="8">Belongs to the binding-protein-dependent transport system permease family. LivHM subfamily.</text>
</comment>
<protein>
    <submittedName>
        <fullName evidence="10">Branched-chain amino acid ABC transporter permease</fullName>
    </submittedName>
</protein>
<evidence type="ECO:0000256" key="2">
    <source>
        <dbReference type="ARBA" id="ARBA00022448"/>
    </source>
</evidence>
<feature type="transmembrane region" description="Helical" evidence="9">
    <location>
        <begin position="261"/>
        <end position="283"/>
    </location>
</feature>
<sequence length="288" mass="30800">MNELLQQLANGLVMSSLYLLLALGLSLVFGVLHIPHFAFGSVAVLGGYFGLVFINRMGFPIWISILLAIAISTAAGILLERLPYKNANELPPLNIFIISLGLMTFLNNTMQLIFGPDQFQVKLDAGGMIKLGPVMLTELRLILILTAISITVATAVILKKSKLGTAIRAVAENREAALLMGISIKGISAFVFGFASAVGALVGILYGGLYSLVPTRGNDLIFFGFAALVLAGMGNLMGTIISCLIIGIFQSLTIGYISSHYSTVAVFVMIILVLVFKPMGLFAKEVRR</sequence>
<dbReference type="PANTHER" id="PTHR11795:SF445">
    <property type="entry name" value="AMINO ACID ABC TRANSPORTER PERMEASE PROTEIN"/>
    <property type="match status" value="1"/>
</dbReference>
<reference evidence="10 11" key="1">
    <citation type="submission" date="2019-11" db="EMBL/GenBank/DDBJ databases">
        <title>Draft genome sequences of five Paenibacillus species of dairy origin.</title>
        <authorList>
            <person name="Olajide A.M."/>
            <person name="Chen S."/>
            <person name="Lapointe G."/>
        </authorList>
    </citation>
    <scope>NUCLEOTIDE SEQUENCE [LARGE SCALE GENOMIC DNA]</scope>
    <source>
        <strain evidence="10 11">2CS3</strain>
    </source>
</reference>
<dbReference type="EMBL" id="WNZX01000006">
    <property type="protein sequence ID" value="MUG70938.1"/>
    <property type="molecule type" value="Genomic_DNA"/>
</dbReference>
<gene>
    <name evidence="10" type="ORF">GNP93_09620</name>
</gene>
<keyword evidence="3" id="KW-1003">Cell membrane</keyword>
<feature type="transmembrane region" description="Helical" evidence="9">
    <location>
        <begin position="12"/>
        <end position="32"/>
    </location>
</feature>
<evidence type="ECO:0000256" key="9">
    <source>
        <dbReference type="SAM" id="Phobius"/>
    </source>
</evidence>
<evidence type="ECO:0000313" key="10">
    <source>
        <dbReference type="EMBL" id="MUG70938.1"/>
    </source>
</evidence>
<dbReference type="PANTHER" id="PTHR11795">
    <property type="entry name" value="BRANCHED-CHAIN AMINO ACID TRANSPORT SYSTEM PERMEASE PROTEIN LIVH"/>
    <property type="match status" value="1"/>
</dbReference>
<keyword evidence="5" id="KW-0029">Amino-acid transport</keyword>
<evidence type="ECO:0000256" key="1">
    <source>
        <dbReference type="ARBA" id="ARBA00004651"/>
    </source>
</evidence>
<dbReference type="Proteomes" id="UP000450917">
    <property type="component" value="Unassembled WGS sequence"/>
</dbReference>
<keyword evidence="11" id="KW-1185">Reference proteome</keyword>
<dbReference type="GO" id="GO:0006865">
    <property type="term" value="P:amino acid transport"/>
    <property type="evidence" value="ECO:0007669"/>
    <property type="project" value="UniProtKB-KW"/>
</dbReference>
<dbReference type="RefSeq" id="WP_054799388.1">
    <property type="nucleotide sequence ID" value="NZ_JARTHJ010000024.1"/>
</dbReference>
<feature type="transmembrane region" description="Helical" evidence="9">
    <location>
        <begin position="187"/>
        <end position="209"/>
    </location>
</feature>
<accession>A0A7X2Z9P9</accession>
<evidence type="ECO:0000256" key="8">
    <source>
        <dbReference type="ARBA" id="ARBA00037998"/>
    </source>
</evidence>
<dbReference type="GO" id="GO:0022857">
    <property type="term" value="F:transmembrane transporter activity"/>
    <property type="evidence" value="ECO:0007669"/>
    <property type="project" value="InterPro"/>
</dbReference>
<evidence type="ECO:0000313" key="11">
    <source>
        <dbReference type="Proteomes" id="UP000450917"/>
    </source>
</evidence>
<evidence type="ECO:0000256" key="7">
    <source>
        <dbReference type="ARBA" id="ARBA00023136"/>
    </source>
</evidence>
<keyword evidence="2" id="KW-0813">Transport</keyword>
<evidence type="ECO:0000256" key="5">
    <source>
        <dbReference type="ARBA" id="ARBA00022970"/>
    </source>
</evidence>
<dbReference type="InterPro" id="IPR001851">
    <property type="entry name" value="ABC_transp_permease"/>
</dbReference>
<comment type="subcellular location">
    <subcellularLocation>
        <location evidence="1">Cell membrane</location>
        <topology evidence="1">Multi-pass membrane protein</topology>
    </subcellularLocation>
</comment>
<evidence type="ECO:0000256" key="4">
    <source>
        <dbReference type="ARBA" id="ARBA00022692"/>
    </source>
</evidence>
<feature type="transmembrane region" description="Helical" evidence="9">
    <location>
        <begin position="91"/>
        <end position="114"/>
    </location>
</feature>
<dbReference type="GO" id="GO:0005886">
    <property type="term" value="C:plasma membrane"/>
    <property type="evidence" value="ECO:0007669"/>
    <property type="project" value="UniProtKB-SubCell"/>
</dbReference>